<keyword evidence="2" id="KW-1185">Reference proteome</keyword>
<name>A0A0K2XQR3_HELHE</name>
<accession>A0A0K2XQR3</accession>
<dbReference type="EMBL" id="CDMK01000002">
    <property type="protein sequence ID" value="CRI34935.1"/>
    <property type="molecule type" value="Genomic_DNA"/>
</dbReference>
<proteinExistence type="predicted"/>
<dbReference type="AlphaFoldDB" id="A0A0K2XQR3"/>
<evidence type="ECO:0000313" key="2">
    <source>
        <dbReference type="Proteomes" id="UP000046090"/>
    </source>
</evidence>
<dbReference type="Proteomes" id="UP000046090">
    <property type="component" value="Unassembled WGS sequence"/>
</dbReference>
<sequence length="39" mass="4690">MDFAFSLRAIILNKETPKPIHWWVWQPRAHPPSLEQHVL</sequence>
<gene>
    <name evidence="1" type="ORF">HHE01_07360</name>
</gene>
<evidence type="ECO:0000313" key="1">
    <source>
        <dbReference type="EMBL" id="CRI34935.1"/>
    </source>
</evidence>
<protein>
    <submittedName>
        <fullName evidence="1">Uncharacterized protein</fullName>
    </submittedName>
</protein>
<reference evidence="2" key="1">
    <citation type="submission" date="2014-12" db="EMBL/GenBank/DDBJ databases">
        <authorList>
            <person name="Smet A."/>
        </authorList>
    </citation>
    <scope>NUCLEOTIDE SEQUENCE [LARGE SCALE GENOMIC DNA]</scope>
</reference>
<organism evidence="1 2">
    <name type="scientific">Helicobacter heilmannii</name>
    <dbReference type="NCBI Taxonomy" id="35817"/>
    <lineage>
        <taxon>Bacteria</taxon>
        <taxon>Pseudomonadati</taxon>
        <taxon>Campylobacterota</taxon>
        <taxon>Epsilonproteobacteria</taxon>
        <taxon>Campylobacterales</taxon>
        <taxon>Helicobacteraceae</taxon>
        <taxon>Helicobacter</taxon>
    </lineage>
</organism>